<comment type="caution">
    <text evidence="4">The sequence shown here is derived from an EMBL/GenBank/DDBJ whole genome shotgun (WGS) entry which is preliminary data.</text>
</comment>
<dbReference type="InterPro" id="IPR029069">
    <property type="entry name" value="HotDog_dom_sf"/>
</dbReference>
<keyword evidence="5" id="KW-1185">Reference proteome</keyword>
<accession>A0ABN3KIH9</accession>
<dbReference type="PANTHER" id="PTHR43240:SF5">
    <property type="entry name" value="1,4-DIHYDROXY-2-NAPHTHOYL-COA THIOESTERASE 1"/>
    <property type="match status" value="1"/>
</dbReference>
<proteinExistence type="inferred from homology"/>
<evidence type="ECO:0000256" key="1">
    <source>
        <dbReference type="ARBA" id="ARBA00008324"/>
    </source>
</evidence>
<evidence type="ECO:0000313" key="4">
    <source>
        <dbReference type="EMBL" id="GAA2458072.1"/>
    </source>
</evidence>
<dbReference type="InterPro" id="IPR003736">
    <property type="entry name" value="PAAI_dom"/>
</dbReference>
<dbReference type="NCBIfam" id="TIGR00369">
    <property type="entry name" value="unchar_dom_1"/>
    <property type="match status" value="1"/>
</dbReference>
<dbReference type="InterPro" id="IPR006683">
    <property type="entry name" value="Thioestr_dom"/>
</dbReference>
<sequence>MADLRELGRALGATRQGLDERMGIEFLEATAERVVARMPVDGNNQAYGTLHGGASCVLAETTGSLGAAVHAGADRMALGIEISATHHRTAASGHVTAVATPLHLGRTLATFQVVITDDRDRRICTARVTSLLRPRPEAGSGGTRK</sequence>
<organism evidence="4 5">
    <name type="scientific">Actinomadura vinacea</name>
    <dbReference type="NCBI Taxonomy" id="115336"/>
    <lineage>
        <taxon>Bacteria</taxon>
        <taxon>Bacillati</taxon>
        <taxon>Actinomycetota</taxon>
        <taxon>Actinomycetes</taxon>
        <taxon>Streptosporangiales</taxon>
        <taxon>Thermomonosporaceae</taxon>
        <taxon>Actinomadura</taxon>
    </lineage>
</organism>
<dbReference type="Gene3D" id="3.10.129.10">
    <property type="entry name" value="Hotdog Thioesterase"/>
    <property type="match status" value="1"/>
</dbReference>
<evidence type="ECO:0000256" key="2">
    <source>
        <dbReference type="ARBA" id="ARBA00022801"/>
    </source>
</evidence>
<dbReference type="PANTHER" id="PTHR43240">
    <property type="entry name" value="1,4-DIHYDROXY-2-NAPHTHOYL-COA THIOESTERASE 1"/>
    <property type="match status" value="1"/>
</dbReference>
<keyword evidence="2" id="KW-0378">Hydrolase</keyword>
<protein>
    <recommendedName>
        <fullName evidence="3">Thioesterase domain-containing protein</fullName>
    </recommendedName>
</protein>
<evidence type="ECO:0000259" key="3">
    <source>
        <dbReference type="Pfam" id="PF03061"/>
    </source>
</evidence>
<reference evidence="4 5" key="1">
    <citation type="journal article" date="2019" name="Int. J. Syst. Evol. Microbiol.">
        <title>The Global Catalogue of Microorganisms (GCM) 10K type strain sequencing project: providing services to taxonomists for standard genome sequencing and annotation.</title>
        <authorList>
            <consortium name="The Broad Institute Genomics Platform"/>
            <consortium name="The Broad Institute Genome Sequencing Center for Infectious Disease"/>
            <person name="Wu L."/>
            <person name="Ma J."/>
        </authorList>
    </citation>
    <scope>NUCLEOTIDE SEQUENCE [LARGE SCALE GENOMIC DNA]</scope>
    <source>
        <strain evidence="4 5">JCM 3325</strain>
    </source>
</reference>
<name>A0ABN3KIH9_9ACTN</name>
<gene>
    <name evidence="4" type="ORF">GCM10010191_92340</name>
</gene>
<dbReference type="EMBL" id="BAAARW010000048">
    <property type="protein sequence ID" value="GAA2458072.1"/>
    <property type="molecule type" value="Genomic_DNA"/>
</dbReference>
<dbReference type="RefSeq" id="WP_344598280.1">
    <property type="nucleotide sequence ID" value="NZ_BAAARW010000048.1"/>
</dbReference>
<evidence type="ECO:0000313" key="5">
    <source>
        <dbReference type="Proteomes" id="UP001501231"/>
    </source>
</evidence>
<dbReference type="Proteomes" id="UP001501231">
    <property type="component" value="Unassembled WGS sequence"/>
</dbReference>
<dbReference type="SUPFAM" id="SSF54637">
    <property type="entry name" value="Thioesterase/thiol ester dehydrase-isomerase"/>
    <property type="match status" value="1"/>
</dbReference>
<feature type="domain" description="Thioesterase" evidence="3">
    <location>
        <begin position="47"/>
        <end position="124"/>
    </location>
</feature>
<dbReference type="Pfam" id="PF03061">
    <property type="entry name" value="4HBT"/>
    <property type="match status" value="1"/>
</dbReference>
<comment type="similarity">
    <text evidence="1">Belongs to the thioesterase PaaI family.</text>
</comment>
<dbReference type="CDD" id="cd03443">
    <property type="entry name" value="PaaI_thioesterase"/>
    <property type="match status" value="1"/>
</dbReference>